<dbReference type="SUPFAM" id="SSF52821">
    <property type="entry name" value="Rhodanese/Cell cycle control phosphatase"/>
    <property type="match status" value="1"/>
</dbReference>
<keyword evidence="1" id="KW-0732">Signal</keyword>
<dbReference type="RefSeq" id="WP_289166660.1">
    <property type="nucleotide sequence ID" value="NZ_CP141221.1"/>
</dbReference>
<dbReference type="Proteomes" id="UP001239462">
    <property type="component" value="Unassembled WGS sequence"/>
</dbReference>
<reference evidence="3 4" key="1">
    <citation type="submission" date="2023-06" db="EMBL/GenBank/DDBJ databases">
        <title>Roseiconus lacunae JC819 isolated from Gulf of Mannar region, Tamil Nadu.</title>
        <authorList>
            <person name="Pk S."/>
            <person name="Ch S."/>
            <person name="Ch V.R."/>
        </authorList>
    </citation>
    <scope>NUCLEOTIDE SEQUENCE [LARGE SCALE GENOMIC DNA]</scope>
    <source>
        <strain evidence="3 4">JC819</strain>
    </source>
</reference>
<dbReference type="InterPro" id="IPR036873">
    <property type="entry name" value="Rhodanese-like_dom_sf"/>
</dbReference>
<dbReference type="CDD" id="cd00158">
    <property type="entry name" value="RHOD"/>
    <property type="match status" value="1"/>
</dbReference>
<dbReference type="Gene3D" id="3.40.250.10">
    <property type="entry name" value="Rhodanese-like domain"/>
    <property type="match status" value="1"/>
</dbReference>
<keyword evidence="4" id="KW-1185">Reference proteome</keyword>
<feature type="signal peptide" evidence="1">
    <location>
        <begin position="1"/>
        <end position="36"/>
    </location>
</feature>
<protein>
    <submittedName>
        <fullName evidence="3">Rhodanese-like domain-containing protein</fullName>
    </submittedName>
</protein>
<accession>A0ABT7PQY0</accession>
<dbReference type="PANTHER" id="PTHR44086">
    <property type="entry name" value="THIOSULFATE SULFURTRANSFERASE RDL2, MITOCHONDRIAL-RELATED"/>
    <property type="match status" value="1"/>
</dbReference>
<evidence type="ECO:0000313" key="3">
    <source>
        <dbReference type="EMBL" id="MDM4018746.1"/>
    </source>
</evidence>
<evidence type="ECO:0000313" key="4">
    <source>
        <dbReference type="Proteomes" id="UP001239462"/>
    </source>
</evidence>
<name>A0ABT7PQY0_9BACT</name>
<gene>
    <name evidence="3" type="ORF">QTN89_25055</name>
</gene>
<dbReference type="PANTHER" id="PTHR44086:SF13">
    <property type="entry name" value="THIOSULFATE SULFURTRANSFERASE PSPE"/>
    <property type="match status" value="1"/>
</dbReference>
<feature type="domain" description="Rhodanese" evidence="2">
    <location>
        <begin position="77"/>
        <end position="161"/>
    </location>
</feature>
<feature type="chain" id="PRO_5045570570" evidence="1">
    <location>
        <begin position="37"/>
        <end position="188"/>
    </location>
</feature>
<organism evidence="3 4">
    <name type="scientific">Roseiconus lacunae</name>
    <dbReference type="NCBI Taxonomy" id="2605694"/>
    <lineage>
        <taxon>Bacteria</taxon>
        <taxon>Pseudomonadati</taxon>
        <taxon>Planctomycetota</taxon>
        <taxon>Planctomycetia</taxon>
        <taxon>Pirellulales</taxon>
        <taxon>Pirellulaceae</taxon>
        <taxon>Roseiconus</taxon>
    </lineage>
</organism>
<sequence>MSIKIHQIRFAPIARSSAICVCALSLIVFATAPAQAQLGAVFPSLAPVETIKVDELKTLLDQRKAAEKKAQAEEKTVDSDFVLVDVRSEKEFSVSMIPGAITKAEFEKQKSKFKDKTVIAYCLVGGRSGRYASELRREGYDVKNFKGSILGWCQAELPVVTPDGKPTKRVHIYSDRYSIPDSYEALTE</sequence>
<dbReference type="Pfam" id="PF00581">
    <property type="entry name" value="Rhodanese"/>
    <property type="match status" value="1"/>
</dbReference>
<dbReference type="SMART" id="SM00450">
    <property type="entry name" value="RHOD"/>
    <property type="match status" value="1"/>
</dbReference>
<dbReference type="EMBL" id="JASZZN010000025">
    <property type="protein sequence ID" value="MDM4018746.1"/>
    <property type="molecule type" value="Genomic_DNA"/>
</dbReference>
<comment type="caution">
    <text evidence="3">The sequence shown here is derived from an EMBL/GenBank/DDBJ whole genome shotgun (WGS) entry which is preliminary data.</text>
</comment>
<dbReference type="InterPro" id="IPR001763">
    <property type="entry name" value="Rhodanese-like_dom"/>
</dbReference>
<dbReference type="PROSITE" id="PS50206">
    <property type="entry name" value="RHODANESE_3"/>
    <property type="match status" value="1"/>
</dbReference>
<proteinExistence type="predicted"/>
<evidence type="ECO:0000259" key="2">
    <source>
        <dbReference type="PROSITE" id="PS50206"/>
    </source>
</evidence>
<evidence type="ECO:0000256" key="1">
    <source>
        <dbReference type="SAM" id="SignalP"/>
    </source>
</evidence>